<dbReference type="OrthoDB" id="6770063at2759"/>
<dbReference type="InterPro" id="IPR044770">
    <property type="entry name" value="MFS_spinster-like"/>
</dbReference>
<feature type="transmembrane region" description="Helical" evidence="8">
    <location>
        <begin position="472"/>
        <end position="494"/>
    </location>
</feature>
<feature type="transmembrane region" description="Helical" evidence="8">
    <location>
        <begin position="311"/>
        <end position="332"/>
    </location>
</feature>
<feature type="transmembrane region" description="Helical" evidence="8">
    <location>
        <begin position="404"/>
        <end position="424"/>
    </location>
</feature>
<evidence type="ECO:0000256" key="4">
    <source>
        <dbReference type="ARBA" id="ARBA00022989"/>
    </source>
</evidence>
<feature type="transmembrane region" description="Helical" evidence="8">
    <location>
        <begin position="379"/>
        <end position="398"/>
    </location>
</feature>
<reference evidence="10" key="1">
    <citation type="submission" date="2020-03" db="EMBL/GenBank/DDBJ databases">
        <title>A high-quality chromosome-level genome assembly of a woody plant with both climbing and erect habits, Rhamnella rubrinervis.</title>
        <authorList>
            <person name="Lu Z."/>
            <person name="Yang Y."/>
            <person name="Zhu X."/>
            <person name="Sun Y."/>
        </authorList>
    </citation>
    <scope>NUCLEOTIDE SEQUENCE</scope>
    <source>
        <strain evidence="10">BYM</strain>
        <tissue evidence="10">Leaf</tissue>
    </source>
</reference>
<dbReference type="InterPro" id="IPR011701">
    <property type="entry name" value="MFS"/>
</dbReference>
<organism evidence="10 11">
    <name type="scientific">Rhamnella rubrinervis</name>
    <dbReference type="NCBI Taxonomy" id="2594499"/>
    <lineage>
        <taxon>Eukaryota</taxon>
        <taxon>Viridiplantae</taxon>
        <taxon>Streptophyta</taxon>
        <taxon>Embryophyta</taxon>
        <taxon>Tracheophyta</taxon>
        <taxon>Spermatophyta</taxon>
        <taxon>Magnoliopsida</taxon>
        <taxon>eudicotyledons</taxon>
        <taxon>Gunneridae</taxon>
        <taxon>Pentapetalae</taxon>
        <taxon>rosids</taxon>
        <taxon>fabids</taxon>
        <taxon>Rosales</taxon>
        <taxon>Rhamnaceae</taxon>
        <taxon>rhamnoid group</taxon>
        <taxon>Rhamneae</taxon>
        <taxon>Rhamnella</taxon>
    </lineage>
</organism>
<keyword evidence="2" id="KW-0813">Transport</keyword>
<keyword evidence="5 8" id="KW-0472">Membrane</keyword>
<feature type="region of interest" description="Disordered" evidence="7">
    <location>
        <begin position="506"/>
        <end position="540"/>
    </location>
</feature>
<evidence type="ECO:0000256" key="3">
    <source>
        <dbReference type="ARBA" id="ARBA00022692"/>
    </source>
</evidence>
<gene>
    <name evidence="10" type="ORF">FNV43_RR22930</name>
</gene>
<proteinExistence type="inferred from homology"/>
<dbReference type="InterPro" id="IPR020846">
    <property type="entry name" value="MFS_dom"/>
</dbReference>
<evidence type="ECO:0000313" key="11">
    <source>
        <dbReference type="Proteomes" id="UP000796880"/>
    </source>
</evidence>
<feature type="domain" description="Major facilitator superfamily (MFS) profile" evidence="9">
    <location>
        <begin position="41"/>
        <end position="503"/>
    </location>
</feature>
<feature type="transmembrane region" description="Helical" evidence="8">
    <location>
        <begin position="152"/>
        <end position="170"/>
    </location>
</feature>
<dbReference type="Gene3D" id="1.20.1250.20">
    <property type="entry name" value="MFS general substrate transporter like domains"/>
    <property type="match status" value="1"/>
</dbReference>
<dbReference type="Pfam" id="PF07690">
    <property type="entry name" value="MFS_1"/>
    <property type="match status" value="1"/>
</dbReference>
<dbReference type="CDD" id="cd17328">
    <property type="entry name" value="MFS_spinster_like"/>
    <property type="match status" value="1"/>
</dbReference>
<evidence type="ECO:0000256" key="8">
    <source>
        <dbReference type="SAM" id="Phobius"/>
    </source>
</evidence>
<dbReference type="GO" id="GO:0022857">
    <property type="term" value="F:transmembrane transporter activity"/>
    <property type="evidence" value="ECO:0007669"/>
    <property type="project" value="InterPro"/>
</dbReference>
<keyword evidence="11" id="KW-1185">Reference proteome</keyword>
<evidence type="ECO:0000256" key="5">
    <source>
        <dbReference type="ARBA" id="ARBA00023136"/>
    </source>
</evidence>
<feature type="transmembrane region" description="Helical" evidence="8">
    <location>
        <begin position="182"/>
        <end position="200"/>
    </location>
</feature>
<feature type="compositionally biased region" description="Low complexity" evidence="7">
    <location>
        <begin position="9"/>
        <end position="25"/>
    </location>
</feature>
<dbReference type="GO" id="GO:0016020">
    <property type="term" value="C:membrane"/>
    <property type="evidence" value="ECO:0007669"/>
    <property type="project" value="UniProtKB-SubCell"/>
</dbReference>
<sequence length="540" mass="57806">MGHGEEAESSASEQPKASSGTAMTSASTAAPAPSWFTPKRLLVIFCVINLINYVDRGTIASNGVNGSRRTCTKSGTCTSGKGIQGEFNLNNFEDGVLSSAFMVGLLLASPIFASLAKSINPFRLIGVGLSVWTFAVIGCGSSFNFWSITICRMLVGVGEASFISLASPFIDDNAPAAQKTAWLAIFYMCIPTGYAIGYIYGGVVGSNLNWRYAFWGEAILMFPFAVLGFIVKPLQLKGFAPTESKKALTAVEAIVPEVQDVSNGTGDALSVEEELKNKITHKPTKLPIATRIKNQVSRFMKDMKVLLGDKVYVTSVLGYVAYTFVIGAYSYWGPKAGYNIYHMADADLVFGGITIVCGIVGTLAGGFVLDFMSNSISNAFKLLSATTLVGGAFCFSAFCFKSMYAFLALFAIGELLVFAVQAPVNFICLHCVKPSMRPLSMAISTVSIHIFGDVPSPPLVGVLEDAINNWRTSALILTSIFFPAAAIWFVGIFLKSVDRFNEESEHDMSNRVADRSNTAPLLGGRKPAEAESSSSSVEPC</sequence>
<feature type="compositionally biased region" description="Low complexity" evidence="7">
    <location>
        <begin position="530"/>
        <end position="540"/>
    </location>
</feature>
<evidence type="ECO:0000313" key="10">
    <source>
        <dbReference type="EMBL" id="KAF3435838.1"/>
    </source>
</evidence>
<dbReference type="PANTHER" id="PTHR23505">
    <property type="entry name" value="SPINSTER"/>
    <property type="match status" value="1"/>
</dbReference>
<dbReference type="Proteomes" id="UP000796880">
    <property type="component" value="Unassembled WGS sequence"/>
</dbReference>
<keyword evidence="4 8" id="KW-1133">Transmembrane helix</keyword>
<feature type="transmembrane region" description="Helical" evidence="8">
    <location>
        <begin position="122"/>
        <end position="146"/>
    </location>
</feature>
<evidence type="ECO:0000256" key="7">
    <source>
        <dbReference type="SAM" id="MobiDB-lite"/>
    </source>
</evidence>
<feature type="transmembrane region" description="Helical" evidence="8">
    <location>
        <begin position="212"/>
        <end position="231"/>
    </location>
</feature>
<dbReference type="PANTHER" id="PTHR23505:SF100">
    <property type="entry name" value="MAJOR FACILITATOR SUPERFAMILY (MFS) PROFILE DOMAIN-CONTAINING PROTEIN"/>
    <property type="match status" value="1"/>
</dbReference>
<protein>
    <recommendedName>
        <fullName evidence="9">Major facilitator superfamily (MFS) profile domain-containing protein</fullName>
    </recommendedName>
</protein>
<feature type="region of interest" description="Disordered" evidence="7">
    <location>
        <begin position="1"/>
        <end position="25"/>
    </location>
</feature>
<evidence type="ECO:0000256" key="6">
    <source>
        <dbReference type="ARBA" id="ARBA00024338"/>
    </source>
</evidence>
<name>A0A8K0GSX1_9ROSA</name>
<keyword evidence="3 8" id="KW-0812">Transmembrane</keyword>
<evidence type="ECO:0000256" key="2">
    <source>
        <dbReference type="ARBA" id="ARBA00022448"/>
    </source>
</evidence>
<comment type="subcellular location">
    <subcellularLocation>
        <location evidence="1">Membrane</location>
        <topology evidence="1">Multi-pass membrane protein</topology>
    </subcellularLocation>
</comment>
<comment type="caution">
    <text evidence="10">The sequence shown here is derived from an EMBL/GenBank/DDBJ whole genome shotgun (WGS) entry which is preliminary data.</text>
</comment>
<dbReference type="AlphaFoldDB" id="A0A8K0GSX1"/>
<evidence type="ECO:0000256" key="1">
    <source>
        <dbReference type="ARBA" id="ARBA00004141"/>
    </source>
</evidence>
<evidence type="ECO:0000259" key="9">
    <source>
        <dbReference type="PROSITE" id="PS50850"/>
    </source>
</evidence>
<comment type="similarity">
    <text evidence="6">Belongs to the major facilitator superfamily. Spinster (TC 2.A.1.49) family.</text>
</comment>
<accession>A0A8K0GSX1</accession>
<dbReference type="PROSITE" id="PS50850">
    <property type="entry name" value="MFS"/>
    <property type="match status" value="1"/>
</dbReference>
<dbReference type="InterPro" id="IPR036259">
    <property type="entry name" value="MFS_trans_sf"/>
</dbReference>
<dbReference type="EMBL" id="VOIH02000010">
    <property type="protein sequence ID" value="KAF3435838.1"/>
    <property type="molecule type" value="Genomic_DNA"/>
</dbReference>
<feature type="transmembrane region" description="Helical" evidence="8">
    <location>
        <begin position="96"/>
        <end position="115"/>
    </location>
</feature>
<feature type="transmembrane region" description="Helical" evidence="8">
    <location>
        <begin position="352"/>
        <end position="372"/>
    </location>
</feature>
<dbReference type="SUPFAM" id="SSF103473">
    <property type="entry name" value="MFS general substrate transporter"/>
    <property type="match status" value="1"/>
</dbReference>